<feature type="compositionally biased region" description="Basic and acidic residues" evidence="1">
    <location>
        <begin position="136"/>
        <end position="147"/>
    </location>
</feature>
<dbReference type="InParanoid" id="I2H4T6"/>
<dbReference type="GO" id="GO:0042134">
    <property type="term" value="F:rRNA primary transcript binding"/>
    <property type="evidence" value="ECO:0007669"/>
    <property type="project" value="EnsemblFungi"/>
</dbReference>
<dbReference type="HOGENOM" id="CLU_122019_0_0_1"/>
<organism evidence="2 3">
    <name type="scientific">Henningerozyma blattae (strain ATCC 34711 / CBS 6284 / DSM 70876 / NBRC 10599 / NRRL Y-10934 / UCD 77-7)</name>
    <name type="common">Yeast</name>
    <name type="synonym">Tetrapisispora blattae</name>
    <dbReference type="NCBI Taxonomy" id="1071380"/>
    <lineage>
        <taxon>Eukaryota</taxon>
        <taxon>Fungi</taxon>
        <taxon>Dikarya</taxon>
        <taxon>Ascomycota</taxon>
        <taxon>Saccharomycotina</taxon>
        <taxon>Saccharomycetes</taxon>
        <taxon>Saccharomycetales</taxon>
        <taxon>Saccharomycetaceae</taxon>
        <taxon>Henningerozyma</taxon>
    </lineage>
</organism>
<dbReference type="Proteomes" id="UP000002866">
    <property type="component" value="Chromosome 5"/>
</dbReference>
<accession>I2H4T6</accession>
<name>I2H4T6_HENB6</name>
<keyword evidence="3" id="KW-1185">Reference proteome</keyword>
<dbReference type="GO" id="GO:0006397">
    <property type="term" value="P:mRNA processing"/>
    <property type="evidence" value="ECO:0007669"/>
    <property type="project" value="EnsemblFungi"/>
</dbReference>
<dbReference type="GO" id="GO:0008033">
    <property type="term" value="P:tRNA processing"/>
    <property type="evidence" value="ECO:0007669"/>
    <property type="project" value="TreeGrafter"/>
</dbReference>
<feature type="compositionally biased region" description="Basic and acidic residues" evidence="1">
    <location>
        <begin position="160"/>
        <end position="169"/>
    </location>
</feature>
<dbReference type="GO" id="GO:0005655">
    <property type="term" value="C:nucleolar ribonuclease P complex"/>
    <property type="evidence" value="ECO:0007669"/>
    <property type="project" value="TreeGrafter"/>
</dbReference>
<dbReference type="GO" id="GO:0030541">
    <property type="term" value="P:plasmid partitioning"/>
    <property type="evidence" value="ECO:0007669"/>
    <property type="project" value="EnsemblFungi"/>
</dbReference>
<dbReference type="GO" id="GO:0000172">
    <property type="term" value="C:ribonuclease MRP complex"/>
    <property type="evidence" value="ECO:0007669"/>
    <property type="project" value="EnsemblFungi"/>
</dbReference>
<dbReference type="AlphaFoldDB" id="I2H4T6"/>
<sequence length="184" mass="21476">MNRGEQEFRDRHLNQKYDLIHFLPSLGIPQLSGFYFKNFLNASKRYHLQLSEIITTKDSKFCGSCGCVRIPNVNFDMLVENIEGDNGQQRILKYTCRNCKHCSKFELETPNIGKKREDNKKEEDFIATWPSKKSANKVEKKTTSARDRSKKRKMNSLLNRLKEKNDQKLKSSSSVLSLESFMKN</sequence>
<evidence type="ECO:0000256" key="1">
    <source>
        <dbReference type="SAM" id="MobiDB-lite"/>
    </source>
</evidence>
<dbReference type="OrthoDB" id="4066853at2759"/>
<dbReference type="RefSeq" id="XP_004180907.1">
    <property type="nucleotide sequence ID" value="XM_004180859.1"/>
</dbReference>
<feature type="region of interest" description="Disordered" evidence="1">
    <location>
        <begin position="132"/>
        <end position="184"/>
    </location>
</feature>
<dbReference type="EMBL" id="HE806320">
    <property type="protein sequence ID" value="CCH61388.1"/>
    <property type="molecule type" value="Genomic_DNA"/>
</dbReference>
<dbReference type="STRING" id="1071380.I2H4T6"/>
<dbReference type="KEGG" id="tbl:TBLA_0E03340"/>
<dbReference type="OMA" id="KCIQVNC"/>
<dbReference type="GO" id="GO:0000460">
    <property type="term" value="P:maturation of 5.8S rRNA"/>
    <property type="evidence" value="ECO:0007669"/>
    <property type="project" value="EnsemblFungi"/>
</dbReference>
<dbReference type="FunCoup" id="I2H4T6">
    <property type="interactions" value="96"/>
</dbReference>
<evidence type="ECO:0000313" key="3">
    <source>
        <dbReference type="Proteomes" id="UP000002866"/>
    </source>
</evidence>
<protein>
    <submittedName>
        <fullName evidence="2">Uncharacterized protein</fullName>
    </submittedName>
</protein>
<evidence type="ECO:0000313" key="2">
    <source>
        <dbReference type="EMBL" id="CCH61388.1"/>
    </source>
</evidence>
<dbReference type="InterPro" id="IPR007175">
    <property type="entry name" value="Rpr2/Snm1/Rpp21"/>
</dbReference>
<dbReference type="eggNOG" id="ENOG502S5IC">
    <property type="taxonomic scope" value="Eukaryota"/>
</dbReference>
<dbReference type="GeneID" id="14496461"/>
<reference evidence="2 3" key="1">
    <citation type="journal article" date="2011" name="Proc. Natl. Acad. Sci. U.S.A.">
        <title>Evolutionary erosion of yeast sex chromosomes by mating-type switching accidents.</title>
        <authorList>
            <person name="Gordon J.L."/>
            <person name="Armisen D."/>
            <person name="Proux-Wera E."/>
            <person name="Oheigeartaigh S.S."/>
            <person name="Byrne K.P."/>
            <person name="Wolfe K.H."/>
        </authorList>
    </citation>
    <scope>NUCLEOTIDE SEQUENCE [LARGE SCALE GENOMIC DNA]</scope>
    <source>
        <strain evidence="3">ATCC 34711 / CBS 6284 / DSM 70876 / NBRC 10599 / NRRL Y-10934 / UCD 77-7</strain>
    </source>
</reference>
<dbReference type="PANTHER" id="PTHR14742:SF3">
    <property type="entry name" value="RIBONUCLEASE MRP PROTEIN SUBUNIT SNM1"/>
    <property type="match status" value="1"/>
</dbReference>
<feature type="compositionally biased region" description="Low complexity" evidence="1">
    <location>
        <begin position="170"/>
        <end position="184"/>
    </location>
</feature>
<proteinExistence type="predicted"/>
<dbReference type="PANTHER" id="PTHR14742">
    <property type="entry name" value="RIBONUCLEASE P SUBUNIT P21"/>
    <property type="match status" value="1"/>
</dbReference>
<dbReference type="Pfam" id="PF04032">
    <property type="entry name" value="Rpr2"/>
    <property type="match status" value="1"/>
</dbReference>
<gene>
    <name evidence="2" type="primary">TBLA0E03340</name>
    <name evidence="2" type="ORF">TBLA_0E03340</name>
</gene>